<evidence type="ECO:0000313" key="1">
    <source>
        <dbReference type="EMBL" id="KZP27634.1"/>
    </source>
</evidence>
<accession>A0A166QWG7</accession>
<dbReference type="EMBL" id="KV417508">
    <property type="protein sequence ID" value="KZP27634.1"/>
    <property type="molecule type" value="Genomic_DNA"/>
</dbReference>
<gene>
    <name evidence="1" type="ORF">FIBSPDRAFT_300580</name>
</gene>
<organism evidence="1 2">
    <name type="scientific">Athelia psychrophila</name>
    <dbReference type="NCBI Taxonomy" id="1759441"/>
    <lineage>
        <taxon>Eukaryota</taxon>
        <taxon>Fungi</taxon>
        <taxon>Dikarya</taxon>
        <taxon>Basidiomycota</taxon>
        <taxon>Agaricomycotina</taxon>
        <taxon>Agaricomycetes</taxon>
        <taxon>Agaricomycetidae</taxon>
        <taxon>Atheliales</taxon>
        <taxon>Atheliaceae</taxon>
        <taxon>Athelia</taxon>
    </lineage>
</organism>
<dbReference type="Proteomes" id="UP000076532">
    <property type="component" value="Unassembled WGS sequence"/>
</dbReference>
<proteinExistence type="predicted"/>
<name>A0A166QWG7_9AGAM</name>
<keyword evidence="2" id="KW-1185">Reference proteome</keyword>
<sequence length="183" mass="20725">MSIVFHQVFRVLQSLPFFRASTRPGTRPLSQLLSNFSILIPCCFSSTHLSDTLWPVIHRIAPSPPAIRSSHKLRERLFDGRSWIRMSQAYTAGTQCIPRSSCGLALLSLLSLLSLKRLEYQLYFWKLHGKLLLNHANKINYKDHWTGYRVCGMCARRISIPATAAPKADDSWSPASCLRPTAL</sequence>
<protein>
    <submittedName>
        <fullName evidence="1">Uncharacterized protein</fullName>
    </submittedName>
</protein>
<reference evidence="1 2" key="1">
    <citation type="journal article" date="2016" name="Mol. Biol. Evol.">
        <title>Comparative Genomics of Early-Diverging Mushroom-Forming Fungi Provides Insights into the Origins of Lignocellulose Decay Capabilities.</title>
        <authorList>
            <person name="Nagy L.G."/>
            <person name="Riley R."/>
            <person name="Tritt A."/>
            <person name="Adam C."/>
            <person name="Daum C."/>
            <person name="Floudas D."/>
            <person name="Sun H."/>
            <person name="Yadav J.S."/>
            <person name="Pangilinan J."/>
            <person name="Larsson K.H."/>
            <person name="Matsuura K."/>
            <person name="Barry K."/>
            <person name="Labutti K."/>
            <person name="Kuo R."/>
            <person name="Ohm R.A."/>
            <person name="Bhattacharya S.S."/>
            <person name="Shirouzu T."/>
            <person name="Yoshinaga Y."/>
            <person name="Martin F.M."/>
            <person name="Grigoriev I.V."/>
            <person name="Hibbett D.S."/>
        </authorList>
    </citation>
    <scope>NUCLEOTIDE SEQUENCE [LARGE SCALE GENOMIC DNA]</scope>
    <source>
        <strain evidence="1 2">CBS 109695</strain>
    </source>
</reference>
<evidence type="ECO:0000313" key="2">
    <source>
        <dbReference type="Proteomes" id="UP000076532"/>
    </source>
</evidence>
<dbReference type="AlphaFoldDB" id="A0A166QWG7"/>